<dbReference type="Pfam" id="PF10592">
    <property type="entry name" value="AIPR"/>
    <property type="match status" value="1"/>
</dbReference>
<dbReference type="InterPro" id="IPR055101">
    <property type="entry name" value="AIPR_N"/>
</dbReference>
<sequence>MTEVALEDFARGLVANVLTTAEAEDTTAPEMFTQLMLDDLEVAGEIENQFLAYHKAHGLEIHGFGSNKTLSSLDLVVTEFRQIPLMDKLTKAQSDAAFKRPLQFLRKHKDIKEAFDEASDVHDLCVGVEKALAEASRIRVFLLTNCISTSKAPAPSLFDELEVTYELWDLRRFHRLASSGAQSEPVVVEFERPLACLAAPAPAPDLAVVLSVVPGQVLADLYHEYGTRLLELNVRSFLQTRAKVNGGIRKTLLGSPKWFLAYNNGITATASQVDFIRSDDGHHAIKRIYGLQIVNGGQTTASIYYAHSRDKADLSEVHVQMKLTVLPESRLSEVVPEISKYSNTQNAVTLVDFSSNNPFHVAVERVTRTLWAPAADGSGVETRWFYERARGQYTDAEAKARTPANRRKFKLQHPTKQKFSKTDLAKYIHCWEMLPHLVSRGAQKNFSEFMIKLEVAVKADQVPRVDVRYCQRLIAKAKLFKDIDRIAQRHQAGSNKSFVTAYTMSLLVKATNQRLDLDRIWREQGVSPALAAAVEGLVDRVMAVINNPRGGNHSGEWAKKAECWERVCRIHWSVPADLEAELLPEPVIDPVGPSPESTDEMDLPEEVVLVGEIAPEEWFSIQRWAKETQSLTPDQRQRLAVVGRRLQNGEPIRVDVAVEALKLRAMAISAGFHA</sequence>
<reference evidence="3 4" key="1">
    <citation type="submission" date="2019-01" db="EMBL/GenBank/DDBJ databases">
        <title>Sequencing the genomes of 1000 actinobacteria strains.</title>
        <authorList>
            <person name="Klenk H.-P."/>
        </authorList>
    </citation>
    <scope>NUCLEOTIDE SEQUENCE [LARGE SCALE GENOMIC DNA]</scope>
    <source>
        <strain evidence="3 4">DSM 43925</strain>
    </source>
</reference>
<evidence type="ECO:0000313" key="3">
    <source>
        <dbReference type="EMBL" id="RVX44931.1"/>
    </source>
</evidence>
<dbReference type="AlphaFoldDB" id="A0A438MHL2"/>
<dbReference type="RefSeq" id="WP_127936633.1">
    <property type="nucleotide sequence ID" value="NZ_SAUN01000001.1"/>
</dbReference>
<gene>
    <name evidence="3" type="ORF">EDD27_7701</name>
</gene>
<accession>A0A438MHL2</accession>
<comment type="caution">
    <text evidence="3">The sequence shown here is derived from an EMBL/GenBank/DDBJ whole genome shotgun (WGS) entry which is preliminary data.</text>
</comment>
<feature type="domain" description="Abortive phage infection protein C-terminal" evidence="1">
    <location>
        <begin position="230"/>
        <end position="548"/>
    </location>
</feature>
<feature type="domain" description="Abortive infection phage resistance protein N-terminal" evidence="2">
    <location>
        <begin position="32"/>
        <end position="175"/>
    </location>
</feature>
<evidence type="ECO:0000259" key="1">
    <source>
        <dbReference type="Pfam" id="PF10592"/>
    </source>
</evidence>
<organism evidence="3 4">
    <name type="scientific">Nonomuraea polychroma</name>
    <dbReference type="NCBI Taxonomy" id="46176"/>
    <lineage>
        <taxon>Bacteria</taxon>
        <taxon>Bacillati</taxon>
        <taxon>Actinomycetota</taxon>
        <taxon>Actinomycetes</taxon>
        <taxon>Streptosporangiales</taxon>
        <taxon>Streptosporangiaceae</taxon>
        <taxon>Nonomuraea</taxon>
    </lineage>
</organism>
<name>A0A438MHL2_9ACTN</name>
<dbReference type="InterPro" id="IPR018891">
    <property type="entry name" value="AIPR_C"/>
</dbReference>
<dbReference type="Proteomes" id="UP000284824">
    <property type="component" value="Unassembled WGS sequence"/>
</dbReference>
<keyword evidence="4" id="KW-1185">Reference proteome</keyword>
<evidence type="ECO:0000259" key="2">
    <source>
        <dbReference type="Pfam" id="PF22879"/>
    </source>
</evidence>
<proteinExistence type="predicted"/>
<dbReference type="OrthoDB" id="9806213at2"/>
<dbReference type="EMBL" id="SAUN01000001">
    <property type="protein sequence ID" value="RVX44931.1"/>
    <property type="molecule type" value="Genomic_DNA"/>
</dbReference>
<protein>
    <submittedName>
        <fullName evidence="3">AIPR protein</fullName>
    </submittedName>
</protein>
<dbReference type="Pfam" id="PF22879">
    <property type="entry name" value="AIPR_N"/>
    <property type="match status" value="1"/>
</dbReference>
<evidence type="ECO:0000313" key="4">
    <source>
        <dbReference type="Proteomes" id="UP000284824"/>
    </source>
</evidence>